<proteinExistence type="predicted"/>
<accession>A0A1M4EJ62</accession>
<protein>
    <submittedName>
        <fullName evidence="2">Uncharacterized protein</fullName>
    </submittedName>
</protein>
<feature type="compositionally biased region" description="Polar residues" evidence="1">
    <location>
        <begin position="16"/>
        <end position="26"/>
    </location>
</feature>
<name>A0A1M4EJ62_9ACTN</name>
<dbReference type="AlphaFoldDB" id="A0A1M4EJ62"/>
<evidence type="ECO:0000256" key="1">
    <source>
        <dbReference type="SAM" id="MobiDB-lite"/>
    </source>
</evidence>
<sequence>MHDPLPTVRRMGSRPPGTTCQDTRSQSPPPTTAGTHGALECTYPPRCGG</sequence>
<evidence type="ECO:0000313" key="2">
    <source>
        <dbReference type="EMBL" id="SBO98939.1"/>
    </source>
</evidence>
<reference evidence="2" key="1">
    <citation type="submission" date="2016-04" db="EMBL/GenBank/DDBJ databases">
        <authorList>
            <person name="Evans L.H."/>
            <person name="Alamgir A."/>
            <person name="Owens N."/>
            <person name="Weber N.D."/>
            <person name="Virtaneva K."/>
            <person name="Barbian K."/>
            <person name="Babar A."/>
            <person name="Rosenke K."/>
        </authorList>
    </citation>
    <scope>NUCLEOTIDE SEQUENCE</scope>
    <source>
        <strain evidence="2">Nono1</strain>
    </source>
</reference>
<organism evidence="2">
    <name type="scientific">Nonomuraea gerenzanensis</name>
    <dbReference type="NCBI Taxonomy" id="93944"/>
    <lineage>
        <taxon>Bacteria</taxon>
        <taxon>Bacillati</taxon>
        <taxon>Actinomycetota</taxon>
        <taxon>Actinomycetes</taxon>
        <taxon>Streptosporangiales</taxon>
        <taxon>Streptosporangiaceae</taxon>
        <taxon>Nonomuraea</taxon>
    </lineage>
</organism>
<feature type="region of interest" description="Disordered" evidence="1">
    <location>
        <begin position="1"/>
        <end position="49"/>
    </location>
</feature>
<gene>
    <name evidence="2" type="ORF">BN4615_P8455</name>
</gene>
<dbReference type="EMBL" id="LT559118">
    <property type="protein sequence ID" value="SBO98939.1"/>
    <property type="molecule type" value="Genomic_DNA"/>
</dbReference>